<evidence type="ECO:0000313" key="1">
    <source>
        <dbReference type="EMBL" id="KAL3355059.1"/>
    </source>
</evidence>
<dbReference type="PANTHER" id="PTHR34570:SF12">
    <property type="entry name" value="EXPRESSED PROTEIN"/>
    <property type="match status" value="1"/>
</dbReference>
<protein>
    <submittedName>
        <fullName evidence="1">Uncharacterized protein</fullName>
    </submittedName>
</protein>
<gene>
    <name evidence="1" type="ORF">AABB24_019245</name>
</gene>
<name>A0ABD2TFP5_9SOLN</name>
<proteinExistence type="predicted"/>
<dbReference type="AlphaFoldDB" id="A0ABD2TFP5"/>
<sequence length="123" mass="14505">MVICSSIALLQERFKQLERVKEMRQEKELLKMLSHSYDQYHHPSITMPMHNNINRNHHHHYQPLKNNKLFSPQKHESSSQLSLSLWPEIHSQSLDKSRVSNTTNLTKIKFDGLHSDVDTSLHL</sequence>
<dbReference type="PANTHER" id="PTHR34570">
    <property type="entry name" value="OS03G0593100 PROTEIN"/>
    <property type="match status" value="1"/>
</dbReference>
<dbReference type="Proteomes" id="UP001627284">
    <property type="component" value="Unassembled WGS sequence"/>
</dbReference>
<dbReference type="EMBL" id="JBJKTR010000011">
    <property type="protein sequence ID" value="KAL3355059.1"/>
    <property type="molecule type" value="Genomic_DNA"/>
</dbReference>
<comment type="caution">
    <text evidence="1">The sequence shown here is derived from an EMBL/GenBank/DDBJ whole genome shotgun (WGS) entry which is preliminary data.</text>
</comment>
<organism evidence="1 2">
    <name type="scientific">Solanum stoloniferum</name>
    <dbReference type="NCBI Taxonomy" id="62892"/>
    <lineage>
        <taxon>Eukaryota</taxon>
        <taxon>Viridiplantae</taxon>
        <taxon>Streptophyta</taxon>
        <taxon>Embryophyta</taxon>
        <taxon>Tracheophyta</taxon>
        <taxon>Spermatophyta</taxon>
        <taxon>Magnoliopsida</taxon>
        <taxon>eudicotyledons</taxon>
        <taxon>Gunneridae</taxon>
        <taxon>Pentapetalae</taxon>
        <taxon>asterids</taxon>
        <taxon>lamiids</taxon>
        <taxon>Solanales</taxon>
        <taxon>Solanaceae</taxon>
        <taxon>Solanoideae</taxon>
        <taxon>Solaneae</taxon>
        <taxon>Solanum</taxon>
    </lineage>
</organism>
<accession>A0ABD2TFP5</accession>
<reference evidence="1 2" key="1">
    <citation type="submission" date="2024-05" db="EMBL/GenBank/DDBJ databases">
        <title>De novo assembly of an allotetraploid wild potato.</title>
        <authorList>
            <person name="Hosaka A.J."/>
        </authorList>
    </citation>
    <scope>NUCLEOTIDE SEQUENCE [LARGE SCALE GENOMIC DNA]</scope>
    <source>
        <tissue evidence="1">Young leaves</tissue>
    </source>
</reference>
<keyword evidence="2" id="KW-1185">Reference proteome</keyword>
<evidence type="ECO:0000313" key="2">
    <source>
        <dbReference type="Proteomes" id="UP001627284"/>
    </source>
</evidence>